<evidence type="ECO:0000256" key="1">
    <source>
        <dbReference type="ARBA" id="ARBA00005232"/>
    </source>
</evidence>
<dbReference type="InterPro" id="IPR039551">
    <property type="entry name" value="Cho/carn_acyl_trans"/>
</dbReference>
<protein>
    <submittedName>
        <fullName evidence="6">Choline asetyltransferase-2</fullName>
    </submittedName>
</protein>
<proteinExistence type="evidence at transcript level"/>
<dbReference type="Gene3D" id="3.30.559.10">
    <property type="entry name" value="Chloramphenicol acetyltransferase-like domain"/>
    <property type="match status" value="1"/>
</dbReference>
<keyword evidence="3" id="KW-0012">Acyltransferase</keyword>
<dbReference type="InterPro" id="IPR000542">
    <property type="entry name" value="Carn_acyl_trans"/>
</dbReference>
<dbReference type="SUPFAM" id="SSF52777">
    <property type="entry name" value="CoA-dependent acyltransferases"/>
    <property type="match status" value="2"/>
</dbReference>
<dbReference type="AlphaFoldDB" id="D1MY47"/>
<evidence type="ECO:0000256" key="4">
    <source>
        <dbReference type="PIRSR" id="PIRSR600542-1"/>
    </source>
</evidence>
<dbReference type="Pfam" id="PF00755">
    <property type="entry name" value="Carn_acyltransf"/>
    <property type="match status" value="1"/>
</dbReference>
<comment type="similarity">
    <text evidence="1">Belongs to the carnitine/choline acetyltransferase family.</text>
</comment>
<evidence type="ECO:0000259" key="5">
    <source>
        <dbReference type="Pfam" id="PF00755"/>
    </source>
</evidence>
<name>D1MY47_HYDVU</name>
<evidence type="ECO:0000256" key="2">
    <source>
        <dbReference type="ARBA" id="ARBA00022679"/>
    </source>
</evidence>
<dbReference type="OrthoDB" id="2262349at2759"/>
<dbReference type="InterPro" id="IPR023213">
    <property type="entry name" value="CAT-like_dom_sf"/>
</dbReference>
<keyword evidence="2 6" id="KW-0808">Transferase</keyword>
<dbReference type="PANTHER" id="PTHR22589">
    <property type="entry name" value="CARNITINE O-ACYLTRANSFERASE"/>
    <property type="match status" value="1"/>
</dbReference>
<evidence type="ECO:0000256" key="3">
    <source>
        <dbReference type="ARBA" id="ARBA00023315"/>
    </source>
</evidence>
<dbReference type="Gene3D" id="3.30.559.70">
    <property type="entry name" value="Choline/Carnitine o-acyltransferase, domain 2"/>
    <property type="match status" value="1"/>
</dbReference>
<evidence type="ECO:0000313" key="6">
    <source>
        <dbReference type="EMBL" id="BAI59707.1"/>
    </source>
</evidence>
<reference evidence="6" key="1">
    <citation type="submission" date="2009-06" db="EMBL/GenBank/DDBJ databases">
        <title>Two distinct choline acetyltransferase genes in Hydra: Molecular characterization, tissue specific transcription and involvement of pattern formation.</title>
        <authorList>
            <person name="Takahashi T."/>
            <person name="Fujisawa T."/>
        </authorList>
    </citation>
    <scope>NUCLEOTIDE SEQUENCE</scope>
</reference>
<accession>D1MY47</accession>
<organism evidence="6">
    <name type="scientific">Hydra vulgaris</name>
    <name type="common">Hydra</name>
    <name type="synonym">Hydra attenuata</name>
    <dbReference type="NCBI Taxonomy" id="6087"/>
    <lineage>
        <taxon>Eukaryota</taxon>
        <taxon>Metazoa</taxon>
        <taxon>Cnidaria</taxon>
        <taxon>Hydrozoa</taxon>
        <taxon>Hydroidolina</taxon>
        <taxon>Anthoathecata</taxon>
        <taxon>Aplanulata</taxon>
        <taxon>Hydridae</taxon>
        <taxon>Hydra</taxon>
    </lineage>
</organism>
<feature type="domain" description="Choline/carnitine acyltransferase" evidence="5">
    <location>
        <begin position="8"/>
        <end position="453"/>
    </location>
</feature>
<feature type="active site" description="Proton acceptor" evidence="4">
    <location>
        <position position="297"/>
    </location>
</feature>
<gene>
    <name evidence="6" type="primary">HyChAT-2</name>
</gene>
<dbReference type="InterPro" id="IPR042231">
    <property type="entry name" value="Cho/carn_acyl_trans_2"/>
</dbReference>
<dbReference type="EMBL" id="AB509419">
    <property type="protein sequence ID" value="BAI59707.1"/>
    <property type="molecule type" value="mRNA"/>
</dbReference>
<sequence>MDSLSNFPMPEMSITACEIKQVLKLTLESKQFKQFLSEWEKNLDYLSLLHSDFIERVKEKENWTTEEFIHKLLSNRESIPNSTSVPFLLKQSQIHKDQTFYVSCLAMSVGMLKSDDSVLKKYDNTKFSSSNLENTQQSNMFSCRIPGKTKDTIYGDEKSKHVLVLFKGCAFIVYILSSKGETLNFSEIYAQIKAITNYDGKIIPSVCKFTSLKRNKWNEIRENLSLKNRESLKFMENSIATIIVEDEDCPSEYHEAINHVKFGDKLGDALHGNMRYYDQIVNIIVYKNCVAGLLLEHTVVDGYLMYVICQSLYYLGETCGEKTLIKKSFDEIKFNFNPIFFNLEDIEFEGNLCVRNNIEYFDFFGYEGIFTILKEQRLYEVWINFGLQLAIKRTFGTLKFLLVTPTHVRHFKKGRTNPTYTITEKSVKFLEELNSNQSSNEVINTFVKAVKEH</sequence>
<dbReference type="GO" id="GO:0016746">
    <property type="term" value="F:acyltransferase activity"/>
    <property type="evidence" value="ECO:0007669"/>
    <property type="project" value="UniProtKB-KW"/>
</dbReference>